<name>A0A6J7AU77_9ZZZZ</name>
<feature type="region of interest" description="Disordered" evidence="1">
    <location>
        <begin position="272"/>
        <end position="297"/>
    </location>
</feature>
<accession>A0A6J7AU77</accession>
<evidence type="ECO:0000256" key="1">
    <source>
        <dbReference type="SAM" id="MobiDB-lite"/>
    </source>
</evidence>
<sequence length="498" mass="54084">MLGLDDEPSGGAWPTLVAIASRFGLDRADADELLDRARKRWLRHQALTSVRDDIAALLDTNGGIATGDEVALLLLAQRGSSKTGDERLHRGRAVVRAAIEAEQGRTTTRFTYRRLGTTIVLASHSGMRDAQELTDYASSLGPIADDLAAADPLAAPNVVIERLRAVEPPFGLEPLSDTRLVRLAAASSPRAAVSSRLELYPRGMPADRALTLARAALLGVGTLSEEQVRDRVRARFPEAAPLPPRPELDAPLKNLVGLEWFTDPVRAQAGFRVPPPPNASPTSSMFGGHNTRYRTGTSTLVPSDEVRTALDAEDRLQRSLAGGGFLVLTVSKDRLLLAERVLREQFVVEPFDAEASVIDEMRRIAIEKRAKWDTGIIAADAGGESGQHWDRLRQIARSAADATEAALLSHRDVLVTRTGLLARYGLLTPMLDRLRNRTTVTVDRSQTLRTLWVLVAADDPSARPSVDGTIIPIVNGSEWMVLPEAWLKNAHKIEPGAA</sequence>
<protein>
    <submittedName>
        <fullName evidence="2">Unannotated protein</fullName>
    </submittedName>
</protein>
<gene>
    <name evidence="2" type="ORF">UFOPK3139_03050</name>
</gene>
<dbReference type="AlphaFoldDB" id="A0A6J7AU77"/>
<organism evidence="2">
    <name type="scientific">freshwater metagenome</name>
    <dbReference type="NCBI Taxonomy" id="449393"/>
    <lineage>
        <taxon>unclassified sequences</taxon>
        <taxon>metagenomes</taxon>
        <taxon>ecological metagenomes</taxon>
    </lineage>
</organism>
<evidence type="ECO:0000313" key="2">
    <source>
        <dbReference type="EMBL" id="CAB4836606.1"/>
    </source>
</evidence>
<reference evidence="2" key="1">
    <citation type="submission" date="2020-05" db="EMBL/GenBank/DDBJ databases">
        <authorList>
            <person name="Chiriac C."/>
            <person name="Salcher M."/>
            <person name="Ghai R."/>
            <person name="Kavagutti S V."/>
        </authorList>
    </citation>
    <scope>NUCLEOTIDE SEQUENCE</scope>
</reference>
<proteinExistence type="predicted"/>
<dbReference type="EMBL" id="CAFABA010000202">
    <property type="protein sequence ID" value="CAB4836606.1"/>
    <property type="molecule type" value="Genomic_DNA"/>
</dbReference>